<evidence type="ECO:0000313" key="4">
    <source>
        <dbReference type="WBParaSite" id="GPUH_0000368601-mRNA-1"/>
    </source>
</evidence>
<keyword evidence="3" id="KW-1185">Reference proteome</keyword>
<evidence type="ECO:0000313" key="3">
    <source>
        <dbReference type="Proteomes" id="UP000271098"/>
    </source>
</evidence>
<dbReference type="WBParaSite" id="GPUH_0000368601-mRNA-1">
    <property type="protein sequence ID" value="GPUH_0000368601-mRNA-1"/>
    <property type="gene ID" value="GPUH_0000368601"/>
</dbReference>
<gene>
    <name evidence="2" type="ORF">GPUH_LOCUS3679</name>
</gene>
<organism evidence="4">
    <name type="scientific">Gongylonema pulchrum</name>
    <dbReference type="NCBI Taxonomy" id="637853"/>
    <lineage>
        <taxon>Eukaryota</taxon>
        <taxon>Metazoa</taxon>
        <taxon>Ecdysozoa</taxon>
        <taxon>Nematoda</taxon>
        <taxon>Chromadorea</taxon>
        <taxon>Rhabditida</taxon>
        <taxon>Spirurina</taxon>
        <taxon>Spiruromorpha</taxon>
        <taxon>Spiruroidea</taxon>
        <taxon>Gongylonematidae</taxon>
        <taxon>Gongylonema</taxon>
    </lineage>
</organism>
<sequence>MGNKQSSSYSDNSAGPEKFDPDRKPSSRKNLLCNLLRNVRWISALFARATPAVLEHAKFLRKKN</sequence>
<accession>A0A183D4N8</accession>
<proteinExistence type="predicted"/>
<feature type="compositionally biased region" description="Polar residues" evidence="1">
    <location>
        <begin position="1"/>
        <end position="13"/>
    </location>
</feature>
<feature type="region of interest" description="Disordered" evidence="1">
    <location>
        <begin position="1"/>
        <end position="27"/>
    </location>
</feature>
<reference evidence="2 3" key="2">
    <citation type="submission" date="2018-11" db="EMBL/GenBank/DDBJ databases">
        <authorList>
            <consortium name="Pathogen Informatics"/>
        </authorList>
    </citation>
    <scope>NUCLEOTIDE SEQUENCE [LARGE SCALE GENOMIC DNA]</scope>
</reference>
<dbReference type="AlphaFoldDB" id="A0A183D4N8"/>
<protein>
    <submittedName>
        <fullName evidence="2 4">Uncharacterized protein</fullName>
    </submittedName>
</protein>
<reference evidence="4" key="1">
    <citation type="submission" date="2016-06" db="UniProtKB">
        <authorList>
            <consortium name="WormBaseParasite"/>
        </authorList>
    </citation>
    <scope>IDENTIFICATION</scope>
</reference>
<dbReference type="Proteomes" id="UP000271098">
    <property type="component" value="Unassembled WGS sequence"/>
</dbReference>
<dbReference type="EMBL" id="UYRT01006434">
    <property type="protein sequence ID" value="VDK40537.1"/>
    <property type="molecule type" value="Genomic_DNA"/>
</dbReference>
<name>A0A183D4N8_9BILA</name>
<evidence type="ECO:0000256" key="1">
    <source>
        <dbReference type="SAM" id="MobiDB-lite"/>
    </source>
</evidence>
<evidence type="ECO:0000313" key="2">
    <source>
        <dbReference type="EMBL" id="VDK40537.1"/>
    </source>
</evidence>